<dbReference type="InterPro" id="IPR036085">
    <property type="entry name" value="PAZ_dom_sf"/>
</dbReference>
<accession>R7V2Z3</accession>
<evidence type="ECO:0000256" key="14">
    <source>
        <dbReference type="ARBA" id="ARBA00022806"/>
    </source>
</evidence>
<dbReference type="InterPro" id="IPR000999">
    <property type="entry name" value="RNase_III_dom"/>
</dbReference>
<evidence type="ECO:0000313" key="29">
    <source>
        <dbReference type="EnsemblMetazoa" id="CapteP223153"/>
    </source>
</evidence>
<keyword evidence="7" id="KW-0597">Phosphoprotein</keyword>
<dbReference type="SUPFAM" id="SSF69065">
    <property type="entry name" value="RNase III domain-like"/>
    <property type="match status" value="2"/>
</dbReference>
<evidence type="ECO:0000259" key="26">
    <source>
        <dbReference type="PROSITE" id="PS51194"/>
    </source>
</evidence>
<dbReference type="GO" id="GO:0030422">
    <property type="term" value="P:siRNA processing"/>
    <property type="evidence" value="ECO:0007669"/>
    <property type="project" value="InterPro"/>
</dbReference>
<dbReference type="PANTHER" id="PTHR14950:SF37">
    <property type="entry name" value="ENDORIBONUCLEASE DICER"/>
    <property type="match status" value="1"/>
</dbReference>
<evidence type="ECO:0000256" key="11">
    <source>
        <dbReference type="ARBA" id="ARBA00022741"/>
    </source>
</evidence>
<evidence type="ECO:0000256" key="3">
    <source>
        <dbReference type="ARBA" id="ARBA00001946"/>
    </source>
</evidence>
<dbReference type="SMART" id="SM00535">
    <property type="entry name" value="RIBOc"/>
    <property type="match status" value="2"/>
</dbReference>
<dbReference type="Pfam" id="PF20932">
    <property type="entry name" value="Dicer_dsRBD"/>
    <property type="match status" value="1"/>
</dbReference>
<dbReference type="Gene3D" id="3.30.160.20">
    <property type="match status" value="1"/>
</dbReference>
<dbReference type="InterPro" id="IPR038248">
    <property type="entry name" value="Dicer_dimer_sf"/>
</dbReference>
<feature type="compositionally biased region" description="Polar residues" evidence="22">
    <location>
        <begin position="392"/>
        <end position="405"/>
    </location>
</feature>
<dbReference type="CDD" id="cd10843">
    <property type="entry name" value="DSRM_DICER"/>
    <property type="match status" value="1"/>
</dbReference>
<dbReference type="GO" id="GO:0016441">
    <property type="term" value="P:post-transcriptional gene silencing"/>
    <property type="evidence" value="ECO:0007669"/>
    <property type="project" value="UniProtKB-ARBA"/>
</dbReference>
<keyword evidence="14" id="KW-0347">Helicase</keyword>
<dbReference type="SUPFAM" id="SSF101690">
    <property type="entry name" value="PAZ domain"/>
    <property type="match status" value="1"/>
</dbReference>
<dbReference type="GO" id="GO:0004530">
    <property type="term" value="F:deoxyribonuclease I activity"/>
    <property type="evidence" value="ECO:0007669"/>
    <property type="project" value="TreeGrafter"/>
</dbReference>
<evidence type="ECO:0000256" key="20">
    <source>
        <dbReference type="ARBA" id="ARBA00035116"/>
    </source>
</evidence>
<dbReference type="OMA" id="CGFHKYF"/>
<feature type="domain" description="Helicase C-terminal" evidence="26">
    <location>
        <begin position="403"/>
        <end position="582"/>
    </location>
</feature>
<dbReference type="Pfam" id="PF00271">
    <property type="entry name" value="Helicase_C"/>
    <property type="match status" value="1"/>
</dbReference>
<dbReference type="FunFam" id="1.10.1520.10:FF:000005">
    <property type="entry name" value="Putative endoribonuclease dicer"/>
    <property type="match status" value="1"/>
</dbReference>
<reference evidence="28 30" key="2">
    <citation type="journal article" date="2013" name="Nature">
        <title>Insights into bilaterian evolution from three spiralian genomes.</title>
        <authorList>
            <person name="Simakov O."/>
            <person name="Marletaz F."/>
            <person name="Cho S.J."/>
            <person name="Edsinger-Gonzales E."/>
            <person name="Havlak P."/>
            <person name="Hellsten U."/>
            <person name="Kuo D.H."/>
            <person name="Larsson T."/>
            <person name="Lv J."/>
            <person name="Arendt D."/>
            <person name="Savage R."/>
            <person name="Osoegawa K."/>
            <person name="de Jong P."/>
            <person name="Grimwood J."/>
            <person name="Chapman J.A."/>
            <person name="Shapiro H."/>
            <person name="Aerts A."/>
            <person name="Otillar R.P."/>
            <person name="Terry A.Y."/>
            <person name="Boore J.L."/>
            <person name="Grigoriev I.V."/>
            <person name="Lindberg D.R."/>
            <person name="Seaver E.C."/>
            <person name="Weisblat D.A."/>
            <person name="Putnam N.H."/>
            <person name="Rokhsar D.S."/>
        </authorList>
    </citation>
    <scope>NUCLEOTIDE SEQUENCE</scope>
    <source>
        <strain evidence="28 30">I ESC-2004</strain>
    </source>
</reference>
<dbReference type="GO" id="GO:0005524">
    <property type="term" value="F:ATP binding"/>
    <property type="evidence" value="ECO:0007669"/>
    <property type="project" value="UniProtKB-KW"/>
</dbReference>
<dbReference type="GO" id="GO:0005737">
    <property type="term" value="C:cytoplasm"/>
    <property type="evidence" value="ECO:0007669"/>
    <property type="project" value="UniProtKB-SubCell"/>
</dbReference>
<dbReference type="PROSITE" id="PS51194">
    <property type="entry name" value="HELICASE_CTER"/>
    <property type="match status" value="1"/>
</dbReference>
<keyword evidence="19" id="KW-0464">Manganese</keyword>
<dbReference type="STRING" id="283909.R7V2Z3"/>
<dbReference type="SMART" id="SM00949">
    <property type="entry name" value="PAZ"/>
    <property type="match status" value="1"/>
</dbReference>
<evidence type="ECO:0000256" key="10">
    <source>
        <dbReference type="ARBA" id="ARBA00022737"/>
    </source>
</evidence>
<keyword evidence="10" id="KW-0677">Repeat</keyword>
<dbReference type="EnsemblMetazoa" id="CapteT223153">
    <property type="protein sequence ID" value="CapteP223153"/>
    <property type="gene ID" value="CapteG223153"/>
</dbReference>
<reference evidence="29" key="3">
    <citation type="submission" date="2015-06" db="UniProtKB">
        <authorList>
            <consortium name="EnsemblMetazoa"/>
        </authorList>
    </citation>
    <scope>IDENTIFICATION</scope>
</reference>
<dbReference type="SUPFAM" id="SSF54768">
    <property type="entry name" value="dsRNA-binding domain-like"/>
    <property type="match status" value="1"/>
</dbReference>
<dbReference type="GO" id="GO:0070578">
    <property type="term" value="C:RISC-loading complex"/>
    <property type="evidence" value="ECO:0007669"/>
    <property type="project" value="TreeGrafter"/>
</dbReference>
<dbReference type="InterPro" id="IPR014720">
    <property type="entry name" value="dsRBD_dom"/>
</dbReference>
<dbReference type="SUPFAM" id="SSF52540">
    <property type="entry name" value="P-loop containing nucleoside triphosphate hydrolases"/>
    <property type="match status" value="1"/>
</dbReference>
<keyword evidence="6" id="KW-0963">Cytoplasm</keyword>
<dbReference type="GO" id="GO:0003723">
    <property type="term" value="F:RNA binding"/>
    <property type="evidence" value="ECO:0007669"/>
    <property type="project" value="UniProtKB-UniRule"/>
</dbReference>
<keyword evidence="16" id="KW-0460">Magnesium</keyword>
<dbReference type="GO" id="GO:0006309">
    <property type="term" value="P:apoptotic DNA fragmentation"/>
    <property type="evidence" value="ECO:0007669"/>
    <property type="project" value="TreeGrafter"/>
</dbReference>
<dbReference type="Pfam" id="PF20931">
    <property type="entry name" value="Dicer_platform"/>
    <property type="match status" value="1"/>
</dbReference>
<keyword evidence="9" id="KW-0479">Metal-binding</keyword>
<evidence type="ECO:0000256" key="4">
    <source>
        <dbReference type="ARBA" id="ARBA00004496"/>
    </source>
</evidence>
<comment type="catalytic activity">
    <reaction evidence="1">
        <text>Endonucleolytic cleavage to 5'-phosphomonoester.</text>
        <dbReference type="EC" id="3.1.26.3"/>
    </reaction>
</comment>
<dbReference type="Pfam" id="PF02170">
    <property type="entry name" value="PAZ"/>
    <property type="match status" value="1"/>
</dbReference>
<dbReference type="HAMAP" id="MF_00104">
    <property type="entry name" value="RNase_III"/>
    <property type="match status" value="1"/>
</dbReference>
<name>R7V2Z3_CAPTE</name>
<evidence type="ECO:0000256" key="12">
    <source>
        <dbReference type="ARBA" id="ARBA00022759"/>
    </source>
</evidence>
<feature type="domain" description="RNase III" evidence="24">
    <location>
        <begin position="1133"/>
        <end position="1324"/>
    </location>
</feature>
<gene>
    <name evidence="28" type="ORF">CAPTEDRAFT_223153</name>
</gene>
<evidence type="ECO:0000256" key="19">
    <source>
        <dbReference type="ARBA" id="ARBA00023211"/>
    </source>
</evidence>
<feature type="region of interest" description="Disordered" evidence="22">
    <location>
        <begin position="381"/>
        <end position="418"/>
    </location>
</feature>
<dbReference type="GO" id="GO:0046872">
    <property type="term" value="F:metal ion binding"/>
    <property type="evidence" value="ECO:0007669"/>
    <property type="project" value="UniProtKB-KW"/>
</dbReference>
<dbReference type="InterPro" id="IPR011907">
    <property type="entry name" value="RNase_III"/>
</dbReference>
<keyword evidence="11" id="KW-0547">Nucleotide-binding</keyword>
<evidence type="ECO:0000256" key="8">
    <source>
        <dbReference type="ARBA" id="ARBA00022722"/>
    </source>
</evidence>
<dbReference type="EMBL" id="AMQN01000793">
    <property type="status" value="NOT_ANNOTATED_CDS"/>
    <property type="molecule type" value="Genomic_DNA"/>
</dbReference>
<dbReference type="EMBL" id="KB295623">
    <property type="protein sequence ID" value="ELU12939.1"/>
    <property type="molecule type" value="Genomic_DNA"/>
</dbReference>
<dbReference type="PROSITE" id="PS50821">
    <property type="entry name" value="PAZ"/>
    <property type="match status" value="1"/>
</dbReference>
<evidence type="ECO:0000256" key="5">
    <source>
        <dbReference type="ARBA" id="ARBA00012177"/>
    </source>
</evidence>
<evidence type="ECO:0000256" key="7">
    <source>
        <dbReference type="ARBA" id="ARBA00022553"/>
    </source>
</evidence>
<dbReference type="PROSITE" id="PS51327">
    <property type="entry name" value="DICER_DSRBF"/>
    <property type="match status" value="1"/>
</dbReference>
<evidence type="ECO:0000256" key="17">
    <source>
        <dbReference type="ARBA" id="ARBA00022884"/>
    </source>
</evidence>
<dbReference type="GO" id="GO:0005634">
    <property type="term" value="C:nucleus"/>
    <property type="evidence" value="ECO:0007669"/>
    <property type="project" value="TreeGrafter"/>
</dbReference>
<dbReference type="InterPro" id="IPR001650">
    <property type="entry name" value="Helicase_C-like"/>
</dbReference>
<keyword evidence="18" id="KW-0943">RNA-mediated gene silencing</keyword>
<evidence type="ECO:0000259" key="24">
    <source>
        <dbReference type="PROSITE" id="PS50142"/>
    </source>
</evidence>
<dbReference type="Pfam" id="PF00636">
    <property type="entry name" value="Ribonuclease_3"/>
    <property type="match status" value="2"/>
</dbReference>
<sequence>MKNLRQDQIHSNMFTPRTYQVALLENALKHNTIVCLASRKTFIAVMLIKELAHQVRQPLQLGGKRTLFLVYSDDDVEAQVKVLGLHTDLSVGECCADSTVAQWQEEFVKHQVLVISAQVFVEILLQGAAQISQTNLLIFDDCQHAIEDPAYEKIMQFYTDQTNGQRPRILGLTTSILSEQISCPIALEKTLATLEKVLHSTVETSSDIINIDLYGNKPQESVIECVAYDDPTGLVAEFSTILDSCMAFLDDCNIAFEEKDPRAIPKTVVTECQIILRELGPWCAGKVAHIFLKQLSKLLEHETEKMCRMFMQYIFTQLTIIHSTVENVYDNQILCLEEFLQLMSPRIIQLIKILHNYKPDDNFVIMGNDNFMDAIYDSEGSTDISDEENSEPKPQQVHSTTSNLSKRAVTHHRRQDNPEDESLCGVVFVERRHTAFVLNKLIVELCNWDTDLFFVQSHHICGGAAGPTNNSSQQTPLYKKQEEILKRFRQKDLNLLVSTSVLEEGIDFPKCNLVVKFDAPTSYRSYVQSKARARALKSKYYILTEPTNQGPFHTTLSTYKGIENILISKCLQSRENPLRDDDDASLPDNFMPVYVSPGGAKVTMSSAIALVNRYCGKLPSDAFTHLTPKCQVQAINEADQETWRATLQLPINSPIKRPIYGEAMPSRKLAMMAVALKTCEILHQQGELDDHLLPIGKEMIKYEDEENEWEDHETQGHARPGTTKRKQYYLKKTASTLLGQPQPNEPCHLYIFDTRLTCPITEEQNTRGRKIHAPEDSARGFGIITVRKIPLVPHFPVFTRSGEVTVSIDPVDSEFTFTAEQLPQICHFHRFIFTRVLRLEKDPMVFDPKKAMSSYFIVPLLKDADGIRVDWDFVGEIQKSPLHLTRRKYLPDAKKEAFVFNEDDFHDAVVMPSYRNIDQPQYFYVAEIRKDLNPKCPFPSPELYDTFELYYKSKYGLGITNLDQPLLDVDHTSARLNLLTPRYMNQKGVALPTSSAETRRARRENLQQKQILIPELCDIHPFPASLWRKAVCIPAILYRMNYLLVAEEMRLMISTAAHIGVPQVPVDFRFSELEFGFSTKPGDGMTKEEALESKLSRMKIRDEANGNLTDTTHRIKFDEEFDLVNFIGPSPCLILQTLTMSNANDFFNLERLETIGDSFLKFAITVYLYCEYPGIHEGKLSYLRSKQVSNYNLYKLGKKKGLPDCMVAVKFEPTENWLPPGYVIRKEGAYKGLNVRIASIPAPLLAPAFNESGSKKEEQLPDGQMEKFTKELEECTKAEDEKLKGSDIPHMLIPYNLQTQHSLPDKSIADGVEALIGCYLVTCGQRAALQFMSWLGLRVLPNVKPADKNNLAMSGFSCLPPPPSPLLTHVSNSEDVLKHLLDGYEEFEEKICYKFRDRSYLLQAFTHASYHYNTVTDCYQRLEFLGDAILDYVITRHLFEDSEKHSPGVLTDLRSALVNNNIFAALAVKWNFHKYFRAISPQLFYVIDKFVTWQKDRNDEINLDEEFGELEEDGEGTEEDIEIPKALGDIFESVAGAIYLDSGMSLDTVWQVYYRMMKPQIDAFTERIPKSPVRELLEMEPETAKFEKPERTMDGKIRVTVNVVGKGNFRGIGRNYRIAKSAAAKRALKHIKSIHQFHHHHASIMPPPHLM</sequence>
<evidence type="ECO:0000256" key="6">
    <source>
        <dbReference type="ARBA" id="ARBA00022490"/>
    </source>
</evidence>
<protein>
    <recommendedName>
        <fullName evidence="5">ribonuclease III</fullName>
        <ecNumber evidence="5">3.1.26.3</ecNumber>
    </recommendedName>
</protein>
<feature type="domain" description="Dicer dsRNA-binding fold" evidence="27">
    <location>
        <begin position="607"/>
        <end position="702"/>
    </location>
</feature>
<keyword evidence="8" id="KW-0540">Nuclease</keyword>
<keyword evidence="13" id="KW-0378">Hydrolase</keyword>
<evidence type="ECO:0000256" key="9">
    <source>
        <dbReference type="ARBA" id="ARBA00022723"/>
    </source>
</evidence>
<keyword evidence="30" id="KW-1185">Reference proteome</keyword>
<evidence type="ECO:0000256" key="21">
    <source>
        <dbReference type="PROSITE-ProRule" id="PRU00657"/>
    </source>
</evidence>
<dbReference type="Pfam" id="PF03368">
    <property type="entry name" value="Dicer_dimer"/>
    <property type="match status" value="1"/>
</dbReference>
<dbReference type="InterPro" id="IPR048512">
    <property type="entry name" value="Dicer_platform"/>
</dbReference>
<dbReference type="SMART" id="SM00490">
    <property type="entry name" value="HELICc"/>
    <property type="match status" value="1"/>
</dbReference>
<evidence type="ECO:0000259" key="27">
    <source>
        <dbReference type="PROSITE" id="PS51327"/>
    </source>
</evidence>
<dbReference type="CDD" id="cd15903">
    <property type="entry name" value="Dicer_PBD"/>
    <property type="match status" value="1"/>
</dbReference>
<dbReference type="GO" id="GO:0031054">
    <property type="term" value="P:pre-miRNA processing"/>
    <property type="evidence" value="ECO:0007669"/>
    <property type="project" value="InterPro"/>
</dbReference>
<dbReference type="Gene3D" id="1.10.1520.10">
    <property type="entry name" value="Ribonuclease III domain"/>
    <property type="match status" value="2"/>
</dbReference>
<evidence type="ECO:0000313" key="30">
    <source>
        <dbReference type="Proteomes" id="UP000014760"/>
    </source>
</evidence>
<dbReference type="GO" id="GO:0004386">
    <property type="term" value="F:helicase activity"/>
    <property type="evidence" value="ECO:0007669"/>
    <property type="project" value="UniProtKB-KW"/>
</dbReference>
<dbReference type="InterPro" id="IPR005034">
    <property type="entry name" value="Dicer_dimerisation"/>
</dbReference>
<dbReference type="InterPro" id="IPR036389">
    <property type="entry name" value="RNase_III_sf"/>
</dbReference>
<dbReference type="PROSITE" id="PS00517">
    <property type="entry name" value="RNASE_3_1"/>
    <property type="match status" value="1"/>
</dbReference>
<dbReference type="PROSITE" id="PS50137">
    <property type="entry name" value="DS_RBD"/>
    <property type="match status" value="1"/>
</dbReference>
<evidence type="ECO:0000256" key="18">
    <source>
        <dbReference type="ARBA" id="ARBA00023158"/>
    </source>
</evidence>
<dbReference type="Gene3D" id="3.40.50.300">
    <property type="entry name" value="P-loop containing nucleotide triphosphate hydrolases"/>
    <property type="match status" value="2"/>
</dbReference>
<organism evidence="28">
    <name type="scientific">Capitella teleta</name>
    <name type="common">Polychaete worm</name>
    <dbReference type="NCBI Taxonomy" id="283909"/>
    <lineage>
        <taxon>Eukaryota</taxon>
        <taxon>Metazoa</taxon>
        <taxon>Spiralia</taxon>
        <taxon>Lophotrochozoa</taxon>
        <taxon>Annelida</taxon>
        <taxon>Polychaeta</taxon>
        <taxon>Sedentaria</taxon>
        <taxon>Scolecida</taxon>
        <taxon>Capitellidae</taxon>
        <taxon>Capitella</taxon>
    </lineage>
</organism>
<dbReference type="GO" id="GO:0006364">
    <property type="term" value="P:rRNA processing"/>
    <property type="evidence" value="ECO:0007669"/>
    <property type="project" value="InterPro"/>
</dbReference>
<dbReference type="Proteomes" id="UP000014760">
    <property type="component" value="Unassembled WGS sequence"/>
</dbReference>
<comment type="cofactor">
    <cofactor evidence="2">
        <name>Mn(2+)</name>
        <dbReference type="ChEBI" id="CHEBI:29035"/>
    </cofactor>
</comment>
<comment type="similarity">
    <text evidence="20">Belongs to the helicase family. Dicer subfamily.</text>
</comment>
<evidence type="ECO:0000256" key="2">
    <source>
        <dbReference type="ARBA" id="ARBA00001936"/>
    </source>
</evidence>
<feature type="domain" description="PAZ" evidence="25">
    <location>
        <begin position="869"/>
        <end position="1021"/>
    </location>
</feature>
<dbReference type="FunFam" id="1.10.1520.10:FF:000023">
    <property type="entry name" value="Endoribonuclease dcr-1"/>
    <property type="match status" value="1"/>
</dbReference>
<evidence type="ECO:0000256" key="16">
    <source>
        <dbReference type="ARBA" id="ARBA00022842"/>
    </source>
</evidence>
<feature type="domain" description="RNase III" evidence="24">
    <location>
        <begin position="1384"/>
        <end position="1543"/>
    </location>
</feature>
<dbReference type="HOGENOM" id="CLU_000907_4_4_1"/>
<evidence type="ECO:0000256" key="22">
    <source>
        <dbReference type="SAM" id="MobiDB-lite"/>
    </source>
</evidence>
<dbReference type="Gene3D" id="3.30.160.380">
    <property type="entry name" value="Dicer dimerisation domain"/>
    <property type="match status" value="1"/>
</dbReference>
<evidence type="ECO:0000256" key="13">
    <source>
        <dbReference type="ARBA" id="ARBA00022801"/>
    </source>
</evidence>
<dbReference type="InterPro" id="IPR003100">
    <property type="entry name" value="PAZ_dom"/>
</dbReference>
<evidence type="ECO:0000256" key="1">
    <source>
        <dbReference type="ARBA" id="ARBA00000109"/>
    </source>
</evidence>
<evidence type="ECO:0000313" key="28">
    <source>
        <dbReference type="EMBL" id="ELU12939.1"/>
    </source>
</evidence>
<evidence type="ECO:0000256" key="15">
    <source>
        <dbReference type="ARBA" id="ARBA00022840"/>
    </source>
</evidence>
<dbReference type="FunFam" id="3.30.160.20:FF:000015">
    <property type="entry name" value="endoribonuclease Dicer"/>
    <property type="match status" value="1"/>
</dbReference>
<dbReference type="Pfam" id="PF20930">
    <property type="entry name" value="Dicer_PBD"/>
    <property type="match status" value="1"/>
</dbReference>
<dbReference type="FunCoup" id="R7V2Z3">
    <property type="interactions" value="768"/>
</dbReference>
<dbReference type="InterPro" id="IPR044441">
    <property type="entry name" value="DICER_DSRM"/>
</dbReference>
<dbReference type="InterPro" id="IPR027417">
    <property type="entry name" value="P-loop_NTPase"/>
</dbReference>
<feature type="domain" description="DRBM" evidence="23">
    <location>
        <begin position="1568"/>
        <end position="1633"/>
    </location>
</feature>
<dbReference type="InterPro" id="IPR048513">
    <property type="entry name" value="Dicer_PBD"/>
</dbReference>
<keyword evidence="17 21" id="KW-0694">RNA-binding</keyword>
<keyword evidence="12" id="KW-0255">Endonuclease</keyword>
<keyword evidence="15" id="KW-0067">ATP-binding</keyword>
<comment type="cofactor">
    <cofactor evidence="3">
        <name>Mg(2+)</name>
        <dbReference type="ChEBI" id="CHEBI:18420"/>
    </cofactor>
</comment>
<dbReference type="FunFam" id="2.170.260.10:FF:000002">
    <property type="entry name" value="Putative Endoribonuclease Dicer"/>
    <property type="match status" value="1"/>
</dbReference>
<dbReference type="CDD" id="cd00593">
    <property type="entry name" value="RIBOc"/>
    <property type="match status" value="2"/>
</dbReference>
<dbReference type="SMART" id="SM00358">
    <property type="entry name" value="DSRM"/>
    <property type="match status" value="1"/>
</dbReference>
<dbReference type="EC" id="3.1.26.3" evidence="5"/>
<reference evidence="30" key="1">
    <citation type="submission" date="2012-12" db="EMBL/GenBank/DDBJ databases">
        <authorList>
            <person name="Hellsten U."/>
            <person name="Grimwood J."/>
            <person name="Chapman J.A."/>
            <person name="Shapiro H."/>
            <person name="Aerts A."/>
            <person name="Otillar R.P."/>
            <person name="Terry A.Y."/>
            <person name="Boore J.L."/>
            <person name="Simakov O."/>
            <person name="Marletaz F."/>
            <person name="Cho S.-J."/>
            <person name="Edsinger-Gonzales E."/>
            <person name="Havlak P."/>
            <person name="Kuo D.-H."/>
            <person name="Larsson T."/>
            <person name="Lv J."/>
            <person name="Arendt D."/>
            <person name="Savage R."/>
            <person name="Osoegawa K."/>
            <person name="de Jong P."/>
            <person name="Lindberg D.R."/>
            <person name="Seaver E.C."/>
            <person name="Weisblat D.A."/>
            <person name="Putnam N.H."/>
            <person name="Grigoriev I.V."/>
            <person name="Rokhsar D.S."/>
        </authorList>
    </citation>
    <scope>NUCLEOTIDE SEQUENCE</scope>
    <source>
        <strain evidence="30">I ESC-2004</strain>
    </source>
</reference>
<dbReference type="GO" id="GO:0004525">
    <property type="term" value="F:ribonuclease III activity"/>
    <property type="evidence" value="ECO:0007669"/>
    <property type="project" value="UniProtKB-EC"/>
</dbReference>
<proteinExistence type="inferred from homology"/>
<dbReference type="PROSITE" id="PS50142">
    <property type="entry name" value="RNASE_3_2"/>
    <property type="match status" value="2"/>
</dbReference>
<comment type="subcellular location">
    <subcellularLocation>
        <location evidence="4">Cytoplasm</location>
    </subcellularLocation>
</comment>
<dbReference type="OrthoDB" id="2392202at2759"/>
<dbReference type="PANTHER" id="PTHR14950">
    <property type="entry name" value="DICER-RELATED"/>
    <property type="match status" value="1"/>
</dbReference>
<dbReference type="Gene3D" id="2.170.260.10">
    <property type="entry name" value="paz domain"/>
    <property type="match status" value="1"/>
</dbReference>
<evidence type="ECO:0000259" key="25">
    <source>
        <dbReference type="PROSITE" id="PS50821"/>
    </source>
</evidence>
<dbReference type="GO" id="GO:0051239">
    <property type="term" value="P:regulation of multicellular organismal process"/>
    <property type="evidence" value="ECO:0007669"/>
    <property type="project" value="UniProtKB-ARBA"/>
</dbReference>
<evidence type="ECO:0000259" key="23">
    <source>
        <dbReference type="PROSITE" id="PS50137"/>
    </source>
</evidence>